<dbReference type="Proteomes" id="UP000092213">
    <property type="component" value="Chromosome"/>
</dbReference>
<dbReference type="Proteomes" id="UP000091897">
    <property type="component" value="Chromosome"/>
</dbReference>
<reference evidence="3 4" key="1">
    <citation type="submission" date="2016-06" db="EMBL/GenBank/DDBJ databases">
        <title>Complete genome sequences of Bordetella bronchialis and Bordetella flabilis.</title>
        <authorList>
            <person name="LiPuma J.J."/>
            <person name="Spilker T."/>
        </authorList>
    </citation>
    <scope>NUCLEOTIDE SEQUENCE [LARGE SCALE GENOMIC DNA]</scope>
    <source>
        <strain evidence="2 4">AU17976</strain>
        <strain evidence="1 3">AU3182</strain>
    </source>
</reference>
<keyword evidence="3" id="KW-1185">Reference proteome</keyword>
<dbReference type="RefSeq" id="WP_066349575.1">
    <property type="nucleotide sequence ID" value="NZ_CBCSFJ010000007.1"/>
</dbReference>
<proteinExistence type="predicted"/>
<gene>
    <name evidence="1" type="ORF">BAU06_12560</name>
    <name evidence="2" type="ORF">BAU08_12755</name>
</gene>
<dbReference type="EMBL" id="CP016171">
    <property type="protein sequence ID" value="ANN72090.1"/>
    <property type="molecule type" value="Genomic_DNA"/>
</dbReference>
<evidence type="ECO:0000313" key="2">
    <source>
        <dbReference type="EMBL" id="ANN72090.1"/>
    </source>
</evidence>
<organism evidence="2 4">
    <name type="scientific">Bordetella bronchialis</name>
    <dbReference type="NCBI Taxonomy" id="463025"/>
    <lineage>
        <taxon>Bacteria</taxon>
        <taxon>Pseudomonadati</taxon>
        <taxon>Pseudomonadota</taxon>
        <taxon>Betaproteobacteria</taxon>
        <taxon>Burkholderiales</taxon>
        <taxon>Alcaligenaceae</taxon>
        <taxon>Bordetella</taxon>
    </lineage>
</organism>
<dbReference type="EMBL" id="CP016170">
    <property type="protein sequence ID" value="ANN67014.1"/>
    <property type="molecule type" value="Genomic_DNA"/>
</dbReference>
<accession>A0A193FWT6</accession>
<evidence type="ECO:0000313" key="4">
    <source>
        <dbReference type="Proteomes" id="UP000092213"/>
    </source>
</evidence>
<evidence type="ECO:0000313" key="3">
    <source>
        <dbReference type="Proteomes" id="UP000091897"/>
    </source>
</evidence>
<dbReference type="OrthoDB" id="8633255at2"/>
<protein>
    <submittedName>
        <fullName evidence="2">Uncharacterized protein</fullName>
    </submittedName>
</protein>
<dbReference type="KEGG" id="bbro:BAU06_12560"/>
<dbReference type="AlphaFoldDB" id="A0A193FWT6"/>
<evidence type="ECO:0000313" key="1">
    <source>
        <dbReference type="EMBL" id="ANN67014.1"/>
    </source>
</evidence>
<sequence length="203" mass="22238">MYYRHPRIGLAFDLPDDWRFDSAHLSADGARVVLRLGDTRLLLQVRRSQGNAAARLNVMKEHLESVRAGRIAPCHAPPFGQSRDIVALSYFIGGHQQRWISVGQDGYDYTLSHTDDWQDVAGAVDRLSASFVFPAPAQLARALAHAAATAPAGAAFERPAAAQDAYPAAEPAQPWHPADAPAAVAALWHRVSERLRRVARPQH</sequence>
<name>A0A193FWT6_9BORD</name>